<proteinExistence type="predicted"/>
<keyword evidence="1" id="KW-0472">Membrane</keyword>
<reference evidence="2 3" key="1">
    <citation type="submission" date="2016-06" db="EMBL/GenBank/DDBJ databases">
        <title>Living apart together: crosstalk between the core and supernumerary genomes in a fungal plant pathogen.</title>
        <authorList>
            <person name="Vanheule A."/>
            <person name="Audenaert K."/>
            <person name="Warris S."/>
            <person name="Van De Geest H."/>
            <person name="Schijlen E."/>
            <person name="Hofte M."/>
            <person name="De Saeger S."/>
            <person name="Haesaert G."/>
            <person name="Waalwijk C."/>
            <person name="Van Der Lee T."/>
        </authorList>
    </citation>
    <scope>NUCLEOTIDE SEQUENCE [LARGE SCALE GENOMIC DNA]</scope>
    <source>
        <strain evidence="2 3">2516</strain>
    </source>
</reference>
<keyword evidence="3" id="KW-1185">Reference proteome</keyword>
<feature type="transmembrane region" description="Helical" evidence="1">
    <location>
        <begin position="76"/>
        <end position="99"/>
    </location>
</feature>
<evidence type="ECO:0000313" key="3">
    <source>
        <dbReference type="Proteomes" id="UP000091967"/>
    </source>
</evidence>
<keyword evidence="1" id="KW-0812">Transmembrane</keyword>
<sequence length="683" mass="76087">MKETTQPELRNLMGSESVSDLHCDKSGDSLQQSSPSWLRRVGFAIPLLIIPIAYTILLAMMGHVHRTKQSSFGDTILEVVSIASTLWPILFAAVLGPLLKTVALFRAERGSTLGSLEFLLTSQTTASALKNFVTMGWIGSWAMVVLTVWSLSPLGGQAALRSLHRQQNPIWKNTPAAYHLGNNKSEIFQYYRDGLSTYDGLSGTQSSISDMETVFSASFSTQDVLISHANSSSPRYNDTIVDLGGKWEASRSGRRDLWRNVRIPFIELLPGYRSDDPNAWIPVPNDEIVPYASLVGLPIRNGSLEGAGNSTMVVHFHYMTLSCGKAFNGSEWVSKDSKALWYHNTSSHVPLYEQYQDAGMGDRNIWLDLPNSSTTMEHFNVAVDVEPQSKLQLVMGGECWHKKAGLEQLDTESTSTLRVCDMSTTYVDMEVVCSRLAVDADLVCQANRVRHAPSYPIKGNLTALSNIRLSEQILIELTYMGARQGIKRPTILEMYLRDPLGIFQRSNGGFSIDYDMTNQGGCFTSLPPEIFEKRLAAALNTIIMASYPFRTLTGGEDQSFQQWQETTALWTEFDRDIYVLDKPWFITTIISTLIMIICAVANIIIRQRIKAPDFLDNIAGLTRDSQFIDLPDSGSGKSGSDQLATIKNVSVRICDVYPEREVGRIALTTELNSSKLEWERNYS</sequence>
<organism evidence="2 3">
    <name type="scientific">Fusarium poae</name>
    <dbReference type="NCBI Taxonomy" id="36050"/>
    <lineage>
        <taxon>Eukaryota</taxon>
        <taxon>Fungi</taxon>
        <taxon>Dikarya</taxon>
        <taxon>Ascomycota</taxon>
        <taxon>Pezizomycotina</taxon>
        <taxon>Sordariomycetes</taxon>
        <taxon>Hypocreomycetidae</taxon>
        <taxon>Hypocreales</taxon>
        <taxon>Nectriaceae</taxon>
        <taxon>Fusarium</taxon>
    </lineage>
</organism>
<feature type="transmembrane region" description="Helical" evidence="1">
    <location>
        <begin position="41"/>
        <end position="64"/>
    </location>
</feature>
<dbReference type="AlphaFoldDB" id="A0A1B8B4S1"/>
<protein>
    <submittedName>
        <fullName evidence="2">Uncharacterized protein</fullName>
    </submittedName>
</protein>
<comment type="caution">
    <text evidence="2">The sequence shown here is derived from an EMBL/GenBank/DDBJ whole genome shotgun (WGS) entry which is preliminary data.</text>
</comment>
<dbReference type="STRING" id="36050.A0A1B8B4S1"/>
<feature type="transmembrane region" description="Helical" evidence="1">
    <location>
        <begin position="132"/>
        <end position="151"/>
    </location>
</feature>
<evidence type="ECO:0000313" key="2">
    <source>
        <dbReference type="EMBL" id="OBS27720.1"/>
    </source>
</evidence>
<dbReference type="Proteomes" id="UP000091967">
    <property type="component" value="Unassembled WGS sequence"/>
</dbReference>
<evidence type="ECO:0000256" key="1">
    <source>
        <dbReference type="SAM" id="Phobius"/>
    </source>
</evidence>
<dbReference type="OMA" id="IICAVAN"/>
<dbReference type="EMBL" id="LYXU01000001">
    <property type="protein sequence ID" value="OBS27720.1"/>
    <property type="molecule type" value="Genomic_DNA"/>
</dbReference>
<feature type="transmembrane region" description="Helical" evidence="1">
    <location>
        <begin position="584"/>
        <end position="605"/>
    </location>
</feature>
<gene>
    <name evidence="2" type="ORF">FPOA_01662</name>
</gene>
<name>A0A1B8B4S1_FUSPO</name>
<keyword evidence="1" id="KW-1133">Transmembrane helix</keyword>
<accession>A0A1B8B4S1</accession>